<protein>
    <submittedName>
        <fullName evidence="1">Uncharacterized protein</fullName>
    </submittedName>
</protein>
<name>A0AAD4XQ29_9MAGN</name>
<proteinExistence type="predicted"/>
<evidence type="ECO:0000313" key="2">
    <source>
        <dbReference type="Proteomes" id="UP001202328"/>
    </source>
</evidence>
<reference evidence="1" key="1">
    <citation type="submission" date="2022-04" db="EMBL/GenBank/DDBJ databases">
        <title>A functionally conserved STORR gene fusion in Papaver species that diverged 16.8 million years ago.</title>
        <authorList>
            <person name="Catania T."/>
        </authorList>
    </citation>
    <scope>NUCLEOTIDE SEQUENCE</scope>
    <source>
        <strain evidence="1">S-188037</strain>
    </source>
</reference>
<dbReference type="AlphaFoldDB" id="A0AAD4XQ29"/>
<dbReference type="Proteomes" id="UP001202328">
    <property type="component" value="Unassembled WGS sequence"/>
</dbReference>
<keyword evidence="2" id="KW-1185">Reference proteome</keyword>
<evidence type="ECO:0000313" key="1">
    <source>
        <dbReference type="EMBL" id="KAI3935351.1"/>
    </source>
</evidence>
<comment type="caution">
    <text evidence="1">The sequence shown here is derived from an EMBL/GenBank/DDBJ whole genome shotgun (WGS) entry which is preliminary data.</text>
</comment>
<organism evidence="1 2">
    <name type="scientific">Papaver atlanticum</name>
    <dbReference type="NCBI Taxonomy" id="357466"/>
    <lineage>
        <taxon>Eukaryota</taxon>
        <taxon>Viridiplantae</taxon>
        <taxon>Streptophyta</taxon>
        <taxon>Embryophyta</taxon>
        <taxon>Tracheophyta</taxon>
        <taxon>Spermatophyta</taxon>
        <taxon>Magnoliopsida</taxon>
        <taxon>Ranunculales</taxon>
        <taxon>Papaveraceae</taxon>
        <taxon>Papaveroideae</taxon>
        <taxon>Papaver</taxon>
    </lineage>
</organism>
<gene>
    <name evidence="1" type="ORF">MKW98_027171</name>
</gene>
<sequence length="126" mass="14043">MGMFTTILRIAKVRLVLRSIDASKLKLTGPNWRLISWRGVLGLCAGKAEINKMNKRWNVNCKISNQTTDRGGISAMKANKVLTDLLVYPREEEIFAAILERVVVAVLALGYASEFPKLPEDYSCGD</sequence>
<accession>A0AAD4XQ29</accession>
<dbReference type="EMBL" id="JAJJMB010006269">
    <property type="protein sequence ID" value="KAI3935351.1"/>
    <property type="molecule type" value="Genomic_DNA"/>
</dbReference>